<dbReference type="Gene3D" id="3.30.300.50">
    <property type="match status" value="1"/>
</dbReference>
<dbReference type="RefSeq" id="WP_062999877.1">
    <property type="nucleotide sequence ID" value="NZ_BMMH01000011.1"/>
</dbReference>
<evidence type="ECO:0000256" key="1">
    <source>
        <dbReference type="SAM" id="SignalP"/>
    </source>
</evidence>
<dbReference type="GO" id="GO:0008233">
    <property type="term" value="F:peptidase activity"/>
    <property type="evidence" value="ECO:0007669"/>
    <property type="project" value="UniProtKB-KW"/>
</dbReference>
<dbReference type="PROSITE" id="PS51318">
    <property type="entry name" value="TAT"/>
    <property type="match status" value="1"/>
</dbReference>
<dbReference type="InterPro" id="IPR009003">
    <property type="entry name" value="Peptidase_S1_PA"/>
</dbReference>
<dbReference type="InterPro" id="IPR035070">
    <property type="entry name" value="Streptogrisin_prodomain"/>
</dbReference>
<keyword evidence="3" id="KW-1185">Reference proteome</keyword>
<keyword evidence="1" id="KW-0732">Signal</keyword>
<feature type="signal peptide" evidence="1">
    <location>
        <begin position="1"/>
        <end position="33"/>
    </location>
</feature>
<reference evidence="2" key="2">
    <citation type="submission" date="2020-09" db="EMBL/GenBank/DDBJ databases">
        <authorList>
            <person name="Sun Q."/>
            <person name="Zhou Y."/>
        </authorList>
    </citation>
    <scope>NUCLEOTIDE SEQUENCE</scope>
    <source>
        <strain evidence="2">CGMCC 4.3508</strain>
    </source>
</reference>
<sequence length="451" mass="46071">MRKSVARRAAVKAAVIGSTVLLTPLFGATAATAAPAPEQLRAEDLPAELVQALSRDLNMTPTEYLDRAARAQQLQTYAAEFRAERPDVFAGAWMTPEGKPTVAVTSPDAARVASDDGYTTRLAPVSAAALETSLTQMNQWVAAQPRDISQLINSIAIDFLNSQLIVNVANTPLAHVLNLPTLIANIKVVLSPEGGGPVEHRPMGGDTYISAPGSLDDAELKAVDVCSFGFNSVDSAGNALNISAGHCNPNIDKGDEKASVYGPNIRNIPASPQLGTFVQSELGGPSTLDYSVIQLNERAVGAGMDQPSVRGANGTTLTITGTADPVVGAPVCKSGQSSTFTCGFVVADRVETQLFTTEGDAKVVRGFASSACTLGGDSGGAIVSGTLALGITSGSNAADAPDCEKANIALAQYGGTATLGIPIRGILAHADSSSGGGIGSGISVRTRPNAG</sequence>
<proteinExistence type="predicted"/>
<dbReference type="Proteomes" id="UP000638263">
    <property type="component" value="Unassembled WGS sequence"/>
</dbReference>
<dbReference type="EMBL" id="BMMH01000011">
    <property type="protein sequence ID" value="GGL27290.1"/>
    <property type="molecule type" value="Genomic_DNA"/>
</dbReference>
<dbReference type="GO" id="GO:0006508">
    <property type="term" value="P:proteolysis"/>
    <property type="evidence" value="ECO:0007669"/>
    <property type="project" value="UniProtKB-KW"/>
</dbReference>
<organism evidence="2 3">
    <name type="scientific">Nocardia jinanensis</name>
    <dbReference type="NCBI Taxonomy" id="382504"/>
    <lineage>
        <taxon>Bacteria</taxon>
        <taxon>Bacillati</taxon>
        <taxon>Actinomycetota</taxon>
        <taxon>Actinomycetes</taxon>
        <taxon>Mycobacteriales</taxon>
        <taxon>Nocardiaceae</taxon>
        <taxon>Nocardia</taxon>
    </lineage>
</organism>
<keyword evidence="2" id="KW-0645">Protease</keyword>
<protein>
    <submittedName>
        <fullName evidence="2">Serine protease</fullName>
    </submittedName>
</protein>
<dbReference type="CDD" id="cd21112">
    <property type="entry name" value="alphaLP-like"/>
    <property type="match status" value="1"/>
</dbReference>
<dbReference type="SUPFAM" id="SSF50494">
    <property type="entry name" value="Trypsin-like serine proteases"/>
    <property type="match status" value="1"/>
</dbReference>
<keyword evidence="2" id="KW-0378">Hydrolase</keyword>
<reference evidence="2" key="1">
    <citation type="journal article" date="2014" name="Int. J. Syst. Evol. Microbiol.">
        <title>Complete genome sequence of Corynebacterium casei LMG S-19264T (=DSM 44701T), isolated from a smear-ripened cheese.</title>
        <authorList>
            <consortium name="US DOE Joint Genome Institute (JGI-PGF)"/>
            <person name="Walter F."/>
            <person name="Albersmeier A."/>
            <person name="Kalinowski J."/>
            <person name="Ruckert C."/>
        </authorList>
    </citation>
    <scope>NUCLEOTIDE SEQUENCE</scope>
    <source>
        <strain evidence="2">CGMCC 4.3508</strain>
    </source>
</reference>
<dbReference type="Gene3D" id="2.40.10.10">
    <property type="entry name" value="Trypsin-like serine proteases"/>
    <property type="match status" value="2"/>
</dbReference>
<name>A0A917RSJ4_9NOCA</name>
<gene>
    <name evidence="2" type="ORF">GCM10011588_47590</name>
</gene>
<accession>A0A917RSJ4</accession>
<dbReference type="AlphaFoldDB" id="A0A917RSJ4"/>
<evidence type="ECO:0000313" key="3">
    <source>
        <dbReference type="Proteomes" id="UP000638263"/>
    </source>
</evidence>
<feature type="chain" id="PRO_5038124877" evidence="1">
    <location>
        <begin position="34"/>
        <end position="451"/>
    </location>
</feature>
<comment type="caution">
    <text evidence="2">The sequence shown here is derived from an EMBL/GenBank/DDBJ whole genome shotgun (WGS) entry which is preliminary data.</text>
</comment>
<evidence type="ECO:0000313" key="2">
    <source>
        <dbReference type="EMBL" id="GGL27290.1"/>
    </source>
</evidence>
<dbReference type="InterPro" id="IPR006311">
    <property type="entry name" value="TAT_signal"/>
</dbReference>
<dbReference type="InterPro" id="IPR043504">
    <property type="entry name" value="Peptidase_S1_PA_chymotrypsin"/>
</dbReference>